<dbReference type="Pfam" id="PF13579">
    <property type="entry name" value="Glyco_trans_4_4"/>
    <property type="match status" value="1"/>
</dbReference>
<keyword evidence="2" id="KW-1133">Transmembrane helix</keyword>
<dbReference type="AlphaFoldDB" id="A0A1F6CH12"/>
<comment type="caution">
    <text evidence="4">The sequence shown here is derived from an EMBL/GenBank/DDBJ whole genome shotgun (WGS) entry which is preliminary data.</text>
</comment>
<keyword evidence="2" id="KW-0812">Transmembrane</keyword>
<evidence type="ECO:0000256" key="2">
    <source>
        <dbReference type="SAM" id="Phobius"/>
    </source>
</evidence>
<dbReference type="PANTHER" id="PTHR46401">
    <property type="entry name" value="GLYCOSYLTRANSFERASE WBBK-RELATED"/>
    <property type="match status" value="1"/>
</dbReference>
<evidence type="ECO:0000313" key="4">
    <source>
        <dbReference type="EMBL" id="OGG48162.1"/>
    </source>
</evidence>
<dbReference type="Proteomes" id="UP000178606">
    <property type="component" value="Unassembled WGS sequence"/>
</dbReference>
<accession>A0A1F6CH12</accession>
<dbReference type="InterPro" id="IPR028098">
    <property type="entry name" value="Glyco_trans_4-like_N"/>
</dbReference>
<reference evidence="4 5" key="1">
    <citation type="journal article" date="2016" name="Nat. Commun.">
        <title>Thousands of microbial genomes shed light on interconnected biogeochemical processes in an aquifer system.</title>
        <authorList>
            <person name="Anantharaman K."/>
            <person name="Brown C.T."/>
            <person name="Hug L.A."/>
            <person name="Sharon I."/>
            <person name="Castelle C.J."/>
            <person name="Probst A.J."/>
            <person name="Thomas B.C."/>
            <person name="Singh A."/>
            <person name="Wilkins M.J."/>
            <person name="Karaoz U."/>
            <person name="Brodie E.L."/>
            <person name="Williams K.H."/>
            <person name="Hubbard S.S."/>
            <person name="Banfield J.F."/>
        </authorList>
    </citation>
    <scope>NUCLEOTIDE SEQUENCE [LARGE SCALE GENOMIC DNA]</scope>
    <source>
        <strain evidence="5">RIFCSPLOWO2_12_FULL_64_10</strain>
    </source>
</reference>
<protein>
    <recommendedName>
        <fullName evidence="3">Glycosyltransferase subfamily 4-like N-terminal domain-containing protein</fullName>
    </recommendedName>
</protein>
<feature type="transmembrane region" description="Helical" evidence="2">
    <location>
        <begin position="64"/>
        <end position="88"/>
    </location>
</feature>
<organism evidence="4 5">
    <name type="scientific">Handelsmanbacteria sp. (strain RIFCSPLOWO2_12_FULL_64_10)</name>
    <dbReference type="NCBI Taxonomy" id="1817868"/>
    <lineage>
        <taxon>Bacteria</taxon>
        <taxon>Candidatus Handelsmaniibacteriota</taxon>
    </lineage>
</organism>
<dbReference type="CDD" id="cd03794">
    <property type="entry name" value="GT4_WbuB-like"/>
    <property type="match status" value="1"/>
</dbReference>
<evidence type="ECO:0000256" key="1">
    <source>
        <dbReference type="ARBA" id="ARBA00022679"/>
    </source>
</evidence>
<gene>
    <name evidence="4" type="ORF">A3F84_23015</name>
</gene>
<keyword evidence="1" id="KW-0808">Transferase</keyword>
<sequence>MKKICAVAYTYYLSDPRVRREAEALAQRGDQVCCICLDDSERDRQIRGVRLYRIPLRRYRGTHFIFYMASYVVFFGLASLVLTFLTFWKGLQIVHVHTMPDFMVFASALPRLLGVKVILDIHDTMPELYAEKFDISFDHPLIRIIKQVEVLSAQFAHRVITVSEPVKNLLATHGIPPAKIAVLMNLADDSIFYPRVSHRKSEETFRLMYHGTVTRRHGIDVALQAVAQVRQDIPKIRFDVYGNGDYLTEAMSLSSRLGLDGCVFFNQAFIPIEELPDRIEGADVGIVPIRNDRATRYMLPVKLLEYLAMEKPTVVSRIEVVEYYMDCATVEFAEPENPQSLAEGIKKLYYSVERRAELKANARRFKQRYCWSRQKETFFKVIDDVSPVKVCLS</sequence>
<feature type="domain" description="Glycosyltransferase subfamily 4-like N-terminal" evidence="3">
    <location>
        <begin position="16"/>
        <end position="185"/>
    </location>
</feature>
<dbReference type="Gene3D" id="3.40.50.2000">
    <property type="entry name" value="Glycogen Phosphorylase B"/>
    <property type="match status" value="2"/>
</dbReference>
<dbReference type="PANTHER" id="PTHR46401:SF2">
    <property type="entry name" value="GLYCOSYLTRANSFERASE WBBK-RELATED"/>
    <property type="match status" value="1"/>
</dbReference>
<proteinExistence type="predicted"/>
<dbReference type="SUPFAM" id="SSF53756">
    <property type="entry name" value="UDP-Glycosyltransferase/glycogen phosphorylase"/>
    <property type="match status" value="1"/>
</dbReference>
<evidence type="ECO:0000259" key="3">
    <source>
        <dbReference type="Pfam" id="PF13579"/>
    </source>
</evidence>
<keyword evidence="2" id="KW-0472">Membrane</keyword>
<dbReference type="GO" id="GO:0016757">
    <property type="term" value="F:glycosyltransferase activity"/>
    <property type="evidence" value="ECO:0007669"/>
    <property type="project" value="TreeGrafter"/>
</dbReference>
<evidence type="ECO:0000313" key="5">
    <source>
        <dbReference type="Proteomes" id="UP000178606"/>
    </source>
</evidence>
<dbReference type="GO" id="GO:0009103">
    <property type="term" value="P:lipopolysaccharide biosynthetic process"/>
    <property type="evidence" value="ECO:0007669"/>
    <property type="project" value="TreeGrafter"/>
</dbReference>
<dbReference type="Pfam" id="PF13692">
    <property type="entry name" value="Glyco_trans_1_4"/>
    <property type="match status" value="1"/>
</dbReference>
<dbReference type="EMBL" id="MFKF01000254">
    <property type="protein sequence ID" value="OGG48162.1"/>
    <property type="molecule type" value="Genomic_DNA"/>
</dbReference>
<name>A0A1F6CH12_HANXR</name>